<dbReference type="Proteomes" id="UP000251241">
    <property type="component" value="Unassembled WGS sequence"/>
</dbReference>
<feature type="domain" description="Bacterial surface antigen (D15)" evidence="3">
    <location>
        <begin position="663"/>
        <end position="849"/>
    </location>
</feature>
<organism evidence="4 5">
    <name type="scientific">Sphingobacterium multivorum</name>
    <dbReference type="NCBI Taxonomy" id="28454"/>
    <lineage>
        <taxon>Bacteria</taxon>
        <taxon>Pseudomonadati</taxon>
        <taxon>Bacteroidota</taxon>
        <taxon>Sphingobacteriia</taxon>
        <taxon>Sphingobacteriales</taxon>
        <taxon>Sphingobacteriaceae</taxon>
        <taxon>Sphingobacterium</taxon>
    </lineage>
</organism>
<dbReference type="AlphaFoldDB" id="A0A2X2JQ52"/>
<keyword evidence="2" id="KW-0472">Membrane</keyword>
<dbReference type="Gene3D" id="2.40.160.50">
    <property type="entry name" value="membrane protein fhac: a member of the omp85/tpsb transporter family"/>
    <property type="match status" value="1"/>
</dbReference>
<dbReference type="InterPro" id="IPR000184">
    <property type="entry name" value="Bac_surfAg_D15"/>
</dbReference>
<evidence type="ECO:0000259" key="3">
    <source>
        <dbReference type="Pfam" id="PF01103"/>
    </source>
</evidence>
<sequence length="880" mass="101974">MNFSPNRYRDHQTFYLYRLLISRRPDLDKMRRIFTLIACCCVFNSHAQRMDSITTVIAPEYDRVGLLHRFWLGDSYRKLYNTPVKMRVMDLATERGGLQIVKLGGGMQTQSLRLVDSSGREWVLRSIQKYPERSLPESLRKTFAKDIVQDQISIHHPFGALTVPPFNKALGIPSASPELVFVGDDPRFGEYREVFKNRAYMFEARTPFEDQKTDNSAKVMRKVLEDNDTQIDQKLTLRARLLDFTLGDWDRHQDNWRWDPEKEKGKKIYTPVPRDRDKVYYKTSGVFPTLLSYQWLKAHLQPFSPHIRNVPHWNFNASTFDHFFLTHLTVDEWIDEIQFVQKTLTDSLIHQAMLTMPDTIVKMSANELETNIRSRRDELMESGLTYYRFLARVVELPLSAKSEFVDVDYNSDGSVTVNIHNKKKDGTEGRKLLKRTFVPDQTKEVRIYGISGADEYKFHGSGKSPIKVRIIGGDGQDLYRTTDKFANGSKVYIYDGKEQVQGTIQVDDAIHLKLSKDSAVHTFDYDNFVYDRKGVVFNLDYGVDRGLIFGLGYMIENQGFRKKPYAYRHEFLASYLTGRESFMFDYKGNYKELIAGHDLYIHLSSLGPKNLSNFFGYGNNTIFDKSDSKRISYYRNRFDLVNGDIFLERYLAPKFKVFYGSSSEYYNSKELNNVGRYFEEFHEKYPSEPIYGSNFFTGVTTGIDYDTRDNISNPKSGVHFHTRLGWNAEIGGEGRNYTKLQHSMSFYKTVADNYITFANRVGFDAVWGDPYFYQHAQIGGEMSLRGYNSRRFTGKTALYNNFDMRLKLFSYSSYIVPGTVGAIGFYDIGRVWMSHENSNDWHMGYGGGIYFMPGDLLTIQGVIGFSKEATLPYLRIGLSF</sequence>
<evidence type="ECO:0000256" key="1">
    <source>
        <dbReference type="ARBA" id="ARBA00004370"/>
    </source>
</evidence>
<accession>A0A2X2JQ52</accession>
<comment type="subcellular location">
    <subcellularLocation>
        <location evidence="1">Membrane</location>
    </subcellularLocation>
</comment>
<reference evidence="4 5" key="1">
    <citation type="submission" date="2018-06" db="EMBL/GenBank/DDBJ databases">
        <authorList>
            <consortium name="Pathogen Informatics"/>
            <person name="Doyle S."/>
        </authorList>
    </citation>
    <scope>NUCLEOTIDE SEQUENCE [LARGE SCALE GENOMIC DNA]</scope>
    <source>
        <strain evidence="4 5">NCTC11343</strain>
    </source>
</reference>
<evidence type="ECO:0000313" key="4">
    <source>
        <dbReference type="EMBL" id="SPZ94176.1"/>
    </source>
</evidence>
<dbReference type="Pfam" id="PF01103">
    <property type="entry name" value="Omp85"/>
    <property type="match status" value="1"/>
</dbReference>
<gene>
    <name evidence="4" type="ORF">NCTC11343_05133</name>
</gene>
<name>A0A2X2JQ52_SPHMU</name>
<proteinExistence type="predicted"/>
<dbReference type="GO" id="GO:0019867">
    <property type="term" value="C:outer membrane"/>
    <property type="evidence" value="ECO:0007669"/>
    <property type="project" value="InterPro"/>
</dbReference>
<protein>
    <submittedName>
        <fullName evidence="4">Outer membrane protein/protective antigen OMA87</fullName>
    </submittedName>
</protein>
<dbReference type="EMBL" id="UAUU01000011">
    <property type="protein sequence ID" value="SPZ94176.1"/>
    <property type="molecule type" value="Genomic_DNA"/>
</dbReference>
<evidence type="ECO:0000256" key="2">
    <source>
        <dbReference type="ARBA" id="ARBA00023136"/>
    </source>
</evidence>
<evidence type="ECO:0000313" key="5">
    <source>
        <dbReference type="Proteomes" id="UP000251241"/>
    </source>
</evidence>